<feature type="region of interest" description="Disordered" evidence="1">
    <location>
        <begin position="1"/>
        <end position="33"/>
    </location>
</feature>
<sequence length="64" mass="6812">MKHRGETHATNGGDPPGEQVIQPSGGTRPADLVPRVDAGLVGAYVTTHRRHLSCNVREGIVTLQ</sequence>
<dbReference type="EMBL" id="CAFBPA010000080">
    <property type="protein sequence ID" value="CAB5003747.1"/>
    <property type="molecule type" value="Genomic_DNA"/>
</dbReference>
<reference evidence="2" key="1">
    <citation type="submission" date="2020-05" db="EMBL/GenBank/DDBJ databases">
        <authorList>
            <person name="Chiriac C."/>
            <person name="Salcher M."/>
            <person name="Ghai R."/>
            <person name="Kavagutti S V."/>
        </authorList>
    </citation>
    <scope>NUCLEOTIDE SEQUENCE</scope>
</reference>
<name>A0A6J6LGP6_9ZZZZ</name>
<proteinExistence type="predicted"/>
<dbReference type="AlphaFoldDB" id="A0A6J6LGP6"/>
<evidence type="ECO:0000313" key="3">
    <source>
        <dbReference type="EMBL" id="CAB5003747.1"/>
    </source>
</evidence>
<protein>
    <submittedName>
        <fullName evidence="2">Unannotated protein</fullName>
    </submittedName>
</protein>
<accession>A0A6J6LGP6</accession>
<evidence type="ECO:0000256" key="1">
    <source>
        <dbReference type="SAM" id="MobiDB-lite"/>
    </source>
</evidence>
<dbReference type="EMBL" id="CAEZWW010000004">
    <property type="protein sequence ID" value="CAB4661227.1"/>
    <property type="molecule type" value="Genomic_DNA"/>
</dbReference>
<organism evidence="2">
    <name type="scientific">freshwater metagenome</name>
    <dbReference type="NCBI Taxonomy" id="449393"/>
    <lineage>
        <taxon>unclassified sequences</taxon>
        <taxon>metagenomes</taxon>
        <taxon>ecological metagenomes</taxon>
    </lineage>
</organism>
<evidence type="ECO:0000313" key="2">
    <source>
        <dbReference type="EMBL" id="CAB4661227.1"/>
    </source>
</evidence>
<gene>
    <name evidence="2" type="ORF">UFOPK2310_00065</name>
    <name evidence="3" type="ORF">UFOPK4043_00670</name>
</gene>